<accession>A0A2Z6E6H4</accession>
<name>A0A2Z6E6H4_9GAMM</name>
<evidence type="ECO:0000313" key="3">
    <source>
        <dbReference type="EMBL" id="BBD80274.1"/>
    </source>
</evidence>
<gene>
    <name evidence="3" type="ORF">ALSL_1620</name>
</gene>
<sequence>MSRVVRFRRFACILLSVAGMCVACAGAWAAQPAPLGQEDLLWLRRSGFGIDSTTLARYRDLGRERYLDALLAGADDTLPPAVARYLAALPALSTSPEALFKDFVQRRRALQTQPAGDAHAAAKRALLRDGRRLLGQAQQAVMLHAVYGANPLKEQMVWFWLNHFSVYGLKGRVRLFAADYAEHVIRPHALGKFRDLVMATLESPAMLEFLDNAKNARGHVNENYARELMELHTLGVDAGYTQQDVEALARILTGVGIAPPGLLRHTGAPLPPGAVREGLFYFDPRRHEGGDKRLLGQTIHGGGFDEVEKAVDLLVRQPACARFVSRKLAEYFVADQPPPALVEAMARTFQRSDGDIAQVLRTMLTDPAFTDARMHKFTDPVRFVTASMRLALDGQPVSNAAPLVNWMKQMGEAPFGRITPDGWPLDGASWSSSGQLAKRFDIAAIIGSGRHRLFEPAQDDADEAPPAGGTVGRPARAVPPTLDTPLFRQTLAPWLSAATREALAKARNAQEWNTYLLASPDFNTL</sequence>
<dbReference type="AlphaFoldDB" id="A0A2Z6E6H4"/>
<dbReference type="Proteomes" id="UP000270530">
    <property type="component" value="Chromosome"/>
</dbReference>
<dbReference type="OrthoDB" id="9772295at2"/>
<proteinExistence type="predicted"/>
<dbReference type="KEGG" id="rbd:ALSL_1620"/>
<organism evidence="3 4">
    <name type="scientific">Aerosticca soli</name>
    <dbReference type="NCBI Taxonomy" id="2010829"/>
    <lineage>
        <taxon>Bacteria</taxon>
        <taxon>Pseudomonadati</taxon>
        <taxon>Pseudomonadota</taxon>
        <taxon>Gammaproteobacteria</taxon>
        <taxon>Lysobacterales</taxon>
        <taxon>Rhodanobacteraceae</taxon>
        <taxon>Aerosticca</taxon>
    </lineage>
</organism>
<feature type="region of interest" description="Disordered" evidence="1">
    <location>
        <begin position="457"/>
        <end position="480"/>
    </location>
</feature>
<evidence type="ECO:0000313" key="4">
    <source>
        <dbReference type="Proteomes" id="UP000270530"/>
    </source>
</evidence>
<dbReference type="InterPro" id="IPR014917">
    <property type="entry name" value="DUF1800"/>
</dbReference>
<dbReference type="EMBL" id="AP018560">
    <property type="protein sequence ID" value="BBD80274.1"/>
    <property type="molecule type" value="Genomic_DNA"/>
</dbReference>
<evidence type="ECO:0000256" key="1">
    <source>
        <dbReference type="SAM" id="MobiDB-lite"/>
    </source>
</evidence>
<reference evidence="4" key="2">
    <citation type="submission" date="2018-06" db="EMBL/GenBank/DDBJ databases">
        <title>Genome sequence of Rhodanobacteraceae bacterium strain Dysh456.</title>
        <authorList>
            <person name="Fukui M."/>
        </authorList>
    </citation>
    <scope>NUCLEOTIDE SEQUENCE [LARGE SCALE GENOMIC DNA]</scope>
    <source>
        <strain evidence="4">Dysh456</strain>
    </source>
</reference>
<dbReference type="Pfam" id="PF08811">
    <property type="entry name" value="DUF1800"/>
    <property type="match status" value="1"/>
</dbReference>
<reference evidence="4" key="1">
    <citation type="submission" date="2018-04" db="EMBL/GenBank/DDBJ databases">
        <authorList>
            <person name="Watanabe M."/>
            <person name="Kojima H."/>
        </authorList>
    </citation>
    <scope>NUCLEOTIDE SEQUENCE [LARGE SCALE GENOMIC DNA]</scope>
    <source>
        <strain evidence="4">Dysh456</strain>
    </source>
</reference>
<keyword evidence="2" id="KW-0732">Signal</keyword>
<feature type="signal peptide" evidence="2">
    <location>
        <begin position="1"/>
        <end position="29"/>
    </location>
</feature>
<feature type="chain" id="PRO_5016336074" evidence="2">
    <location>
        <begin position="30"/>
        <end position="525"/>
    </location>
</feature>
<protein>
    <submittedName>
        <fullName evidence="3">Uncharacterized protein</fullName>
    </submittedName>
</protein>
<keyword evidence="4" id="KW-1185">Reference proteome</keyword>
<dbReference type="RefSeq" id="WP_126538119.1">
    <property type="nucleotide sequence ID" value="NZ_AP018560.1"/>
</dbReference>
<evidence type="ECO:0000256" key="2">
    <source>
        <dbReference type="SAM" id="SignalP"/>
    </source>
</evidence>